<dbReference type="GO" id="GO:0003700">
    <property type="term" value="F:DNA-binding transcription factor activity"/>
    <property type="evidence" value="ECO:0007669"/>
    <property type="project" value="InterPro"/>
</dbReference>
<feature type="region of interest" description="Disordered" evidence="2">
    <location>
        <begin position="283"/>
        <end position="313"/>
    </location>
</feature>
<dbReference type="Pfam" id="PF00170">
    <property type="entry name" value="bZIP_1"/>
    <property type="match status" value="1"/>
</dbReference>
<dbReference type="SMART" id="SM00338">
    <property type="entry name" value="BRLZ"/>
    <property type="match status" value="1"/>
</dbReference>
<dbReference type="InterPro" id="IPR046347">
    <property type="entry name" value="bZIP_sf"/>
</dbReference>
<feature type="coiled-coil region" evidence="1">
    <location>
        <begin position="324"/>
        <end position="351"/>
    </location>
</feature>
<reference evidence="4" key="1">
    <citation type="submission" date="2024-01" db="EMBL/GenBank/DDBJ databases">
        <authorList>
            <person name="Webb A."/>
        </authorList>
    </citation>
    <scope>NUCLEOTIDE SEQUENCE</scope>
    <source>
        <strain evidence="4">Pm1</strain>
    </source>
</reference>
<evidence type="ECO:0000313" key="5">
    <source>
        <dbReference type="Proteomes" id="UP001162060"/>
    </source>
</evidence>
<dbReference type="SUPFAM" id="SSF57959">
    <property type="entry name" value="Leucine zipper domain"/>
    <property type="match status" value="1"/>
</dbReference>
<feature type="compositionally biased region" description="Basic and acidic residues" evidence="2">
    <location>
        <begin position="301"/>
        <end position="312"/>
    </location>
</feature>
<dbReference type="CDD" id="cd14691">
    <property type="entry name" value="bZIP_XBP1"/>
    <property type="match status" value="1"/>
</dbReference>
<dbReference type="PROSITE" id="PS50217">
    <property type="entry name" value="BZIP"/>
    <property type="match status" value="1"/>
</dbReference>
<sequence>MSMGLHSAREELGLPNVASSHGVGIHPTSGYNLHTDVGHHHQQQQQQHHHHQQQQQQHNSSLSKPMSLSPRTFGMEDLRDFCGPVGGGTFKTGLTPRVFSTGLTPRSGFTPRFATGFTPRINVTDLSQACSNAPSTGTVAAATSFMSRPSSTGAGSGGGGFSPRTASDAPHAHSKISPSGFTPKDVSGLSKVPMRFPGAFSSSSSPKMAMVDQYKQEQQQQQPQHSHLSHIQRGSLSQSHLQQMQQLHHQSQQMSHHPGQMTHPSMAAMNMNMYEYMHRPTLQQQQHSVDARLSGTPCSDRASDQEDLDERRRMKNRERVRKCRKRKQDRLNFLEDRTAELEKENGLLKAKVARKASGVKDHEPLTDVQLDELRKSQTTTLLAYIRAYNEAAEGATFDMSACSIWTDNAEILYGSSGTSVAGLAGIVACKKSSSSVFAKYEIKQYMVQWKPNSTDKCLVNWDIEVIVKQDAAKDVPLTAPFAALAPHFGATGELLTFQMTSHITFEDVKIVEEIRQLNLSRISEKALEQFGDDPKKAADVLRSLMNTA</sequence>
<feature type="domain" description="BZIP" evidence="3">
    <location>
        <begin position="306"/>
        <end position="354"/>
    </location>
</feature>
<comment type="caution">
    <text evidence="4">The sequence shown here is derived from an EMBL/GenBank/DDBJ whole genome shotgun (WGS) entry which is preliminary data.</text>
</comment>
<evidence type="ECO:0000259" key="3">
    <source>
        <dbReference type="PROSITE" id="PS50217"/>
    </source>
</evidence>
<evidence type="ECO:0000256" key="2">
    <source>
        <dbReference type="SAM" id="MobiDB-lite"/>
    </source>
</evidence>
<accession>A0AAV1T455</accession>
<dbReference type="Gene3D" id="1.20.5.170">
    <property type="match status" value="1"/>
</dbReference>
<keyword evidence="1" id="KW-0175">Coiled coil</keyword>
<organism evidence="4 5">
    <name type="scientific">Peronospora matthiolae</name>
    <dbReference type="NCBI Taxonomy" id="2874970"/>
    <lineage>
        <taxon>Eukaryota</taxon>
        <taxon>Sar</taxon>
        <taxon>Stramenopiles</taxon>
        <taxon>Oomycota</taxon>
        <taxon>Peronosporomycetes</taxon>
        <taxon>Peronosporales</taxon>
        <taxon>Peronosporaceae</taxon>
        <taxon>Peronospora</taxon>
    </lineage>
</organism>
<dbReference type="Proteomes" id="UP001162060">
    <property type="component" value="Unassembled WGS sequence"/>
</dbReference>
<evidence type="ECO:0000256" key="1">
    <source>
        <dbReference type="SAM" id="Coils"/>
    </source>
</evidence>
<feature type="compositionally biased region" description="Low complexity" evidence="2">
    <location>
        <begin position="235"/>
        <end position="257"/>
    </location>
</feature>
<gene>
    <name evidence="4" type="ORF">PM001_LOCUS1955</name>
</gene>
<feature type="region of interest" description="Disordered" evidence="2">
    <location>
        <begin position="149"/>
        <end position="264"/>
    </location>
</feature>
<feature type="region of interest" description="Disordered" evidence="2">
    <location>
        <begin position="15"/>
        <end position="70"/>
    </location>
</feature>
<dbReference type="AlphaFoldDB" id="A0AAV1T455"/>
<dbReference type="EMBL" id="CAKLBY020000016">
    <property type="protein sequence ID" value="CAK7899845.1"/>
    <property type="molecule type" value="Genomic_DNA"/>
</dbReference>
<proteinExistence type="predicted"/>
<name>A0AAV1T455_9STRA</name>
<protein>
    <recommendedName>
        <fullName evidence="3">BZIP domain-containing protein</fullName>
    </recommendedName>
</protein>
<feature type="compositionally biased region" description="Polar residues" evidence="2">
    <location>
        <begin position="59"/>
        <end position="70"/>
    </location>
</feature>
<evidence type="ECO:0000313" key="4">
    <source>
        <dbReference type="EMBL" id="CAK7899845.1"/>
    </source>
</evidence>
<dbReference type="InterPro" id="IPR004827">
    <property type="entry name" value="bZIP"/>
</dbReference>